<accession>A0ABP8EBH4</accession>
<sequence length="171" mass="19519">MVLNNIEKLLERYENGETSIKEEQVLKNYFSSDTVAPHLEMYKPMFNYFLVNQQEQFTKDIPLNTKRKFNYKWISVAAVTVLMVGLYFGKSFNNDLGTYSESEKELAYNEVVKSLEMISGHFNKGTSTVAYLNEVEKGTSALGYLNEVNKGTSTLGYLNEIDNSTGIIFKN</sequence>
<protein>
    <recommendedName>
        <fullName evidence="4">DUF3379 family protein</fullName>
    </recommendedName>
</protein>
<keyword evidence="1" id="KW-0812">Transmembrane</keyword>
<evidence type="ECO:0008006" key="4">
    <source>
        <dbReference type="Google" id="ProtNLM"/>
    </source>
</evidence>
<comment type="caution">
    <text evidence="2">The sequence shown here is derived from an EMBL/GenBank/DDBJ whole genome shotgun (WGS) entry which is preliminary data.</text>
</comment>
<organism evidence="2 3">
    <name type="scientific">Hyunsoonleella aestuarii</name>
    <dbReference type="NCBI Taxonomy" id="912802"/>
    <lineage>
        <taxon>Bacteria</taxon>
        <taxon>Pseudomonadati</taxon>
        <taxon>Bacteroidota</taxon>
        <taxon>Flavobacteriia</taxon>
        <taxon>Flavobacteriales</taxon>
        <taxon>Flavobacteriaceae</taxon>
    </lineage>
</organism>
<name>A0ABP8EBH4_9FLAO</name>
<keyword evidence="3" id="KW-1185">Reference proteome</keyword>
<keyword evidence="1" id="KW-1133">Transmembrane helix</keyword>
<dbReference type="Proteomes" id="UP001500027">
    <property type="component" value="Unassembled WGS sequence"/>
</dbReference>
<evidence type="ECO:0000313" key="3">
    <source>
        <dbReference type="Proteomes" id="UP001500027"/>
    </source>
</evidence>
<reference evidence="3" key="1">
    <citation type="journal article" date="2019" name="Int. J. Syst. Evol. Microbiol.">
        <title>The Global Catalogue of Microorganisms (GCM) 10K type strain sequencing project: providing services to taxonomists for standard genome sequencing and annotation.</title>
        <authorList>
            <consortium name="The Broad Institute Genomics Platform"/>
            <consortium name="The Broad Institute Genome Sequencing Center for Infectious Disease"/>
            <person name="Wu L."/>
            <person name="Ma J."/>
        </authorList>
    </citation>
    <scope>NUCLEOTIDE SEQUENCE [LARGE SCALE GENOMIC DNA]</scope>
    <source>
        <strain evidence="3">JCM 17452</strain>
    </source>
</reference>
<evidence type="ECO:0000256" key="1">
    <source>
        <dbReference type="SAM" id="Phobius"/>
    </source>
</evidence>
<proteinExistence type="predicted"/>
<dbReference type="EMBL" id="BAABAV010000001">
    <property type="protein sequence ID" value="GAA4269571.1"/>
    <property type="molecule type" value="Genomic_DNA"/>
</dbReference>
<gene>
    <name evidence="2" type="ORF">GCM10022257_16720</name>
</gene>
<keyword evidence="1" id="KW-0472">Membrane</keyword>
<evidence type="ECO:0000313" key="2">
    <source>
        <dbReference type="EMBL" id="GAA4269571.1"/>
    </source>
</evidence>
<dbReference type="RefSeq" id="WP_139000529.1">
    <property type="nucleotide sequence ID" value="NZ_BAABAV010000001.1"/>
</dbReference>
<feature type="transmembrane region" description="Helical" evidence="1">
    <location>
        <begin position="69"/>
        <end position="88"/>
    </location>
</feature>